<reference evidence="4" key="1">
    <citation type="journal article" date="2019" name="Int. J. Syst. Evol. Microbiol.">
        <title>The Global Catalogue of Microorganisms (GCM) 10K type strain sequencing project: providing services to taxonomists for standard genome sequencing and annotation.</title>
        <authorList>
            <consortium name="The Broad Institute Genomics Platform"/>
            <consortium name="The Broad Institute Genome Sequencing Center for Infectious Disease"/>
            <person name="Wu L."/>
            <person name="Ma J."/>
        </authorList>
    </citation>
    <scope>NUCLEOTIDE SEQUENCE [LARGE SCALE GENOMIC DNA]</scope>
    <source>
        <strain evidence="4">CCUG 54522</strain>
    </source>
</reference>
<dbReference type="PANTHER" id="PTHR30244:SF34">
    <property type="entry name" value="DTDP-4-AMINO-4,6-DIDEOXYGALACTOSE TRANSAMINASE"/>
    <property type="match status" value="1"/>
</dbReference>
<comment type="similarity">
    <text evidence="2">Belongs to the DegT/DnrJ/EryC1 family.</text>
</comment>
<dbReference type="Proteomes" id="UP001596135">
    <property type="component" value="Unassembled WGS sequence"/>
</dbReference>
<evidence type="ECO:0000313" key="3">
    <source>
        <dbReference type="EMBL" id="MFC6041439.1"/>
    </source>
</evidence>
<keyword evidence="4" id="KW-1185">Reference proteome</keyword>
<protein>
    <submittedName>
        <fullName evidence="3">DegT/DnrJ/EryC1/StrS family aminotransferase</fullName>
    </submittedName>
</protein>
<accession>A0ABW1LDA0</accession>
<dbReference type="PIRSF" id="PIRSF000390">
    <property type="entry name" value="PLP_StrS"/>
    <property type="match status" value="1"/>
</dbReference>
<dbReference type="InterPro" id="IPR015424">
    <property type="entry name" value="PyrdxlP-dep_Trfase"/>
</dbReference>
<evidence type="ECO:0000256" key="2">
    <source>
        <dbReference type="RuleBase" id="RU004508"/>
    </source>
</evidence>
<dbReference type="InterPro" id="IPR015422">
    <property type="entry name" value="PyrdxlP-dep_Trfase_small"/>
</dbReference>
<dbReference type="Gene3D" id="3.40.640.10">
    <property type="entry name" value="Type I PLP-dependent aspartate aminotransferase-like (Major domain)"/>
    <property type="match status" value="1"/>
</dbReference>
<comment type="cofactor">
    <cofactor evidence="1">
        <name>pyridoxal 5'-phosphate</name>
        <dbReference type="ChEBI" id="CHEBI:597326"/>
    </cofactor>
</comment>
<dbReference type="Gene3D" id="3.90.1150.10">
    <property type="entry name" value="Aspartate Aminotransferase, domain 1"/>
    <property type="match status" value="1"/>
</dbReference>
<keyword evidence="3" id="KW-0808">Transferase</keyword>
<dbReference type="RefSeq" id="WP_379150141.1">
    <property type="nucleotide sequence ID" value="NZ_JBHSRJ010000001.1"/>
</dbReference>
<evidence type="ECO:0000313" key="4">
    <source>
        <dbReference type="Proteomes" id="UP001596135"/>
    </source>
</evidence>
<dbReference type="GO" id="GO:0008483">
    <property type="term" value="F:transaminase activity"/>
    <property type="evidence" value="ECO:0007669"/>
    <property type="project" value="UniProtKB-KW"/>
</dbReference>
<dbReference type="Pfam" id="PF01041">
    <property type="entry name" value="DegT_DnrJ_EryC1"/>
    <property type="match status" value="1"/>
</dbReference>
<dbReference type="EMBL" id="JBHSRJ010000001">
    <property type="protein sequence ID" value="MFC6041439.1"/>
    <property type="molecule type" value="Genomic_DNA"/>
</dbReference>
<sequence>MPFAQPDVGDAEAEAVGEAIRSGWLTTGRLTAQFEQEFAATVGATHAVAVTSATAALHLALEAAGIGPGDEVLVPTWTFTASAEVVRYVGAEPVLVDVEPDTLALDLERAVGRVTDRTRAVIPVHFAGLPMDPVALSGFARDHGLQVVEDAAHAFPAGTGDALVGGGDSTATAFSFYATKTMTTGEGGMLTTHDDAIAARARVMRLHGIDRDVLDRYTRVGASWQYDVVAPGFKYNLTDMAAAMGRVQLGRAHDMRARREAISRRYTEAFADLPLQLPARAPDGVSHAWHLYSVRLLDAPLDRDGLVDVLGRAGIATSVHFIPLHLLSYWRERSGLRAEDFPVATDSFARVVSLPISSALTDDQVERVISTVRGALTGAGA</sequence>
<comment type="caution">
    <text evidence="3">The sequence shown here is derived from an EMBL/GenBank/DDBJ whole genome shotgun (WGS) entry which is preliminary data.</text>
</comment>
<proteinExistence type="inferred from homology"/>
<keyword evidence="3" id="KW-0032">Aminotransferase</keyword>
<gene>
    <name evidence="3" type="ORF">ACFPYL_00030</name>
</gene>
<dbReference type="SUPFAM" id="SSF53383">
    <property type="entry name" value="PLP-dependent transferases"/>
    <property type="match status" value="1"/>
</dbReference>
<keyword evidence="2" id="KW-0663">Pyridoxal phosphate</keyword>
<name>A0ABW1LDA0_9ACTN</name>
<dbReference type="CDD" id="cd00616">
    <property type="entry name" value="AHBA_syn"/>
    <property type="match status" value="1"/>
</dbReference>
<evidence type="ECO:0000256" key="1">
    <source>
        <dbReference type="ARBA" id="ARBA00001933"/>
    </source>
</evidence>
<dbReference type="PANTHER" id="PTHR30244">
    <property type="entry name" value="TRANSAMINASE"/>
    <property type="match status" value="1"/>
</dbReference>
<dbReference type="InterPro" id="IPR000653">
    <property type="entry name" value="DegT/StrS_aminotransferase"/>
</dbReference>
<dbReference type="InterPro" id="IPR015421">
    <property type="entry name" value="PyrdxlP-dep_Trfase_major"/>
</dbReference>
<organism evidence="3 4">
    <name type="scientific">Nocardioides hankookensis</name>
    <dbReference type="NCBI Taxonomy" id="443157"/>
    <lineage>
        <taxon>Bacteria</taxon>
        <taxon>Bacillati</taxon>
        <taxon>Actinomycetota</taxon>
        <taxon>Actinomycetes</taxon>
        <taxon>Propionibacteriales</taxon>
        <taxon>Nocardioidaceae</taxon>
        <taxon>Nocardioides</taxon>
    </lineage>
</organism>